<dbReference type="Pfam" id="PF13563">
    <property type="entry name" value="2_5_RNA_ligase2"/>
    <property type="match status" value="1"/>
</dbReference>
<feature type="active site" description="Proton acceptor" evidence="2">
    <location>
        <position position="121"/>
    </location>
</feature>
<keyword evidence="1 2" id="KW-0378">Hydrolase</keyword>
<dbReference type="GO" id="GO:0004113">
    <property type="term" value="F:2',3'-cyclic-nucleotide 3'-phosphodiesterase activity"/>
    <property type="evidence" value="ECO:0007669"/>
    <property type="project" value="InterPro"/>
</dbReference>
<accession>A0A7H0LPX8</accession>
<dbReference type="InterPro" id="IPR009097">
    <property type="entry name" value="Cyclic_Pdiesterase"/>
</dbReference>
<dbReference type="KEGG" id="spap:H3Z74_11675"/>
<gene>
    <name evidence="3" type="primary">thpR</name>
    <name evidence="3" type="ORF">H3Z74_11675</name>
</gene>
<comment type="similarity">
    <text evidence="2">Belongs to the 2H phosphoesterase superfamily. ThpR family.</text>
</comment>
<dbReference type="NCBIfam" id="TIGR02258">
    <property type="entry name" value="2_5_ligase"/>
    <property type="match status" value="1"/>
</dbReference>
<organism evidence="3 4">
    <name type="scientific">Sphingomonas alpina</name>
    <dbReference type="NCBI Taxonomy" id="653931"/>
    <lineage>
        <taxon>Bacteria</taxon>
        <taxon>Pseudomonadati</taxon>
        <taxon>Pseudomonadota</taxon>
        <taxon>Alphaproteobacteria</taxon>
        <taxon>Sphingomonadales</taxon>
        <taxon>Sphingomonadaceae</taxon>
        <taxon>Sphingomonas</taxon>
    </lineage>
</organism>
<evidence type="ECO:0000313" key="4">
    <source>
        <dbReference type="Proteomes" id="UP000516148"/>
    </source>
</evidence>
<name>A0A7H0LPX8_9SPHN</name>
<comment type="function">
    <text evidence="2">Hydrolyzes RNA 2',3'-cyclic phosphodiester to an RNA 2'-phosphomonoester.</text>
</comment>
<proteinExistence type="inferred from homology"/>
<feature type="active site" description="Proton donor" evidence="2">
    <location>
        <position position="37"/>
    </location>
</feature>
<dbReference type="EMBL" id="CP061038">
    <property type="protein sequence ID" value="QNQ11731.1"/>
    <property type="molecule type" value="Genomic_DNA"/>
</dbReference>
<dbReference type="PANTHER" id="PTHR35561:SF1">
    <property type="entry name" value="RNA 2',3'-CYCLIC PHOSPHODIESTERASE"/>
    <property type="match status" value="1"/>
</dbReference>
<dbReference type="Gene3D" id="3.90.1140.10">
    <property type="entry name" value="Cyclic phosphodiesterase"/>
    <property type="match status" value="1"/>
</dbReference>
<dbReference type="GO" id="GO:0008664">
    <property type="term" value="F:RNA 2',3'-cyclic 3'-phosphodiesterase activity"/>
    <property type="evidence" value="ECO:0007669"/>
    <property type="project" value="UniProtKB-EC"/>
</dbReference>
<sequence length="185" mass="20654">MHRLFVALRPPPAIRDTLADIMDGVPEARWQDDEQLHLTLRYIGKVDRHMAEDIAIMLGSVRSPALDLHLSRVGQFDPQSGNDSLWAGVVPHEPLGALHRKIDHALVRLGLPPEGRAYRPHITLARLSKRAGQQVETAQWLAAHAALSSEPFRADHIILYESHLDSDGARYEPVGRWPLDEAALS</sequence>
<keyword evidence="4" id="KW-1185">Reference proteome</keyword>
<dbReference type="AlphaFoldDB" id="A0A7H0LPX8"/>
<feature type="short sequence motif" description="HXTX 1" evidence="2">
    <location>
        <begin position="37"/>
        <end position="40"/>
    </location>
</feature>
<dbReference type="Proteomes" id="UP000516148">
    <property type="component" value="Chromosome"/>
</dbReference>
<dbReference type="EC" id="3.1.4.58" evidence="2"/>
<dbReference type="PANTHER" id="PTHR35561">
    <property type="entry name" value="RNA 2',3'-CYCLIC PHOSPHODIESTERASE"/>
    <property type="match status" value="1"/>
</dbReference>
<dbReference type="InterPro" id="IPR004175">
    <property type="entry name" value="RNA_CPDase"/>
</dbReference>
<comment type="catalytic activity">
    <reaction evidence="2">
        <text>a 3'-end 2',3'-cyclophospho-ribonucleotide-RNA + H2O = a 3'-end 2'-phospho-ribonucleotide-RNA + H(+)</text>
        <dbReference type="Rhea" id="RHEA:11828"/>
        <dbReference type="Rhea" id="RHEA-COMP:10464"/>
        <dbReference type="Rhea" id="RHEA-COMP:17353"/>
        <dbReference type="ChEBI" id="CHEBI:15377"/>
        <dbReference type="ChEBI" id="CHEBI:15378"/>
        <dbReference type="ChEBI" id="CHEBI:83064"/>
        <dbReference type="ChEBI" id="CHEBI:173113"/>
        <dbReference type="EC" id="3.1.4.58"/>
    </reaction>
</comment>
<protein>
    <recommendedName>
        <fullName evidence="2">RNA 2',3'-cyclic phosphodiesterase</fullName>
        <shortName evidence="2">RNA 2',3'-CPDase</shortName>
        <ecNumber evidence="2">3.1.4.58</ecNumber>
    </recommendedName>
</protein>
<dbReference type="RefSeq" id="WP_187764036.1">
    <property type="nucleotide sequence ID" value="NZ_CP061038.1"/>
</dbReference>
<evidence type="ECO:0000256" key="2">
    <source>
        <dbReference type="HAMAP-Rule" id="MF_01940"/>
    </source>
</evidence>
<evidence type="ECO:0000256" key="1">
    <source>
        <dbReference type="ARBA" id="ARBA00022801"/>
    </source>
</evidence>
<dbReference type="HAMAP" id="MF_01940">
    <property type="entry name" value="RNA_CPDase"/>
    <property type="match status" value="1"/>
</dbReference>
<evidence type="ECO:0000313" key="3">
    <source>
        <dbReference type="EMBL" id="QNQ11731.1"/>
    </source>
</evidence>
<reference evidence="3 4" key="1">
    <citation type="submission" date="2020-09" db="EMBL/GenBank/DDBJ databases">
        <title>Sphingomonas sp., a new species isolated from pork steak.</title>
        <authorList>
            <person name="Heidler von Heilborn D."/>
        </authorList>
    </citation>
    <scope>NUCLEOTIDE SEQUENCE [LARGE SCALE GENOMIC DNA]</scope>
    <source>
        <strain evidence="4">S8-3T</strain>
    </source>
</reference>
<feature type="short sequence motif" description="HXTX 2" evidence="2">
    <location>
        <begin position="121"/>
        <end position="124"/>
    </location>
</feature>
<dbReference type="SUPFAM" id="SSF55144">
    <property type="entry name" value="LigT-like"/>
    <property type="match status" value="1"/>
</dbReference>